<dbReference type="PANTHER" id="PTHR10083:SF328">
    <property type="entry name" value="TISSUE FACTOR PATHWAY INHIBITOR"/>
    <property type="match status" value="1"/>
</dbReference>
<evidence type="ECO:0000256" key="3">
    <source>
        <dbReference type="ARBA" id="ARBA00023157"/>
    </source>
</evidence>
<feature type="domain" description="BPTI/Kunitz inhibitor" evidence="6">
    <location>
        <begin position="335"/>
        <end position="385"/>
    </location>
</feature>
<comment type="caution">
    <text evidence="7">The sequence shown here is derived from an EMBL/GenBank/DDBJ whole genome shotgun (WGS) entry which is preliminary data.</text>
</comment>
<feature type="domain" description="BPTI/Kunitz inhibitor" evidence="6">
    <location>
        <begin position="139"/>
        <end position="187"/>
    </location>
</feature>
<keyword evidence="5" id="KW-0732">Signal</keyword>
<sequence length="889" mass="97025">MFFAMNHWFFLAEYLVVFSGLLQRISSQLVAEPKDYCRLTPERGPCRESQRRWYYDVKVDNCTQFVFGGCSGNQNNFDTFERCDLTCRRTRNSASTIGYMFASGIGPNLPDSQRRSSSSGVDDRGNTNVLLGTDSVDECDQPVQRGFCSSFIPRWHHNGSSCELFYFSGCGGNGNNFMTRESCLERCPSRTLGPFSSQTSSLRPLATSLIQSSCQLKPQRGSCRSALIRWYFDVPSQNCLEFVYSGCNGNENNHASEQECLQQCSRESLRRSGSASGRSLNPSKSDQNSLFPGAFEQQSPDLFADAGVKPSEVVVRTRAGDVGGFASTGSIPEKCIPEPERGPCTVDIERWYHDTVTKTCRPFYYGGCLGNSNRFSTRKECETSCSVSPAPRGMTPITDAQACVLEPATGPCRAAFTRYYFDVAAGQCKQFTYGGCEGNANNFQTLEDCESRCQTAARPDSFNQVRSSLIGLGPDTRSGNTGTGRTSRLGARCFLPSETGPCRAALPKFFFNGRFCSTFIYGGCAGNENNFDSVEECQAACGGEASLVPSLEPPSRSPPLGGSRNDGNLEPGLLAADACAQPPDSGPCNAVLTRFFSDPISGSCKPFTYGGCGGNLNNYKSHTECELTCPTRGPKVDNASLPAVCGLPAERGPCRAFIPAFFHDVRDGKCKMFYFGGCQGNENRFSSRQECEDVCSGKNSILDFQNQIPRELPPSILNPPQLSPDTKSCNEPAAPGPCLAMIPSYFFDPEMQQCRQFIYGGCGGNSNRFSAKEECENKCRPQLQARSGHSPTRKAITHTNADCLSPTETGPCRGRFKVFGFDAAQQTCVDFIYGGCNGNGNRFPTLSECNAQCGGLITSDNTNMLKMQQLRESAAANFGFQPAQQRRLR</sequence>
<feature type="domain" description="BPTI/Kunitz inhibitor" evidence="6">
    <location>
        <begin position="37"/>
        <end position="87"/>
    </location>
</feature>
<dbReference type="GO" id="GO:0005615">
    <property type="term" value="C:extracellular space"/>
    <property type="evidence" value="ECO:0007669"/>
    <property type="project" value="TreeGrafter"/>
</dbReference>
<dbReference type="InterPro" id="IPR020901">
    <property type="entry name" value="Prtase_inh_Kunz-CS"/>
</dbReference>
<evidence type="ECO:0000256" key="1">
    <source>
        <dbReference type="ARBA" id="ARBA00022690"/>
    </source>
</evidence>
<dbReference type="SUPFAM" id="SSF57362">
    <property type="entry name" value="BPTI-like"/>
    <property type="match status" value="10"/>
</dbReference>
<dbReference type="OrthoDB" id="5950222at2759"/>
<dbReference type="FunFam" id="4.10.410.10:FF:000005">
    <property type="entry name" value="Pancreatic trypsin inhibitor"/>
    <property type="match status" value="1"/>
</dbReference>
<keyword evidence="2" id="KW-0722">Serine protease inhibitor</keyword>
<feature type="domain" description="BPTI/Kunitz inhibitor" evidence="6">
    <location>
        <begin position="403"/>
        <end position="453"/>
    </location>
</feature>
<evidence type="ECO:0000256" key="2">
    <source>
        <dbReference type="ARBA" id="ARBA00022900"/>
    </source>
</evidence>
<keyword evidence="8" id="KW-1185">Reference proteome</keyword>
<evidence type="ECO:0000313" key="7">
    <source>
        <dbReference type="EMBL" id="GAV03191.1"/>
    </source>
</evidence>
<dbReference type="InterPro" id="IPR002223">
    <property type="entry name" value="Kunitz_BPTI"/>
</dbReference>
<feature type="domain" description="BPTI/Kunitz inhibitor" evidence="6">
    <location>
        <begin position="803"/>
        <end position="853"/>
    </location>
</feature>
<dbReference type="EMBL" id="BDGG01000009">
    <property type="protein sequence ID" value="GAV03191.1"/>
    <property type="molecule type" value="Genomic_DNA"/>
</dbReference>
<feature type="domain" description="BPTI/Kunitz inhibitor" evidence="6">
    <location>
        <begin position="645"/>
        <end position="695"/>
    </location>
</feature>
<evidence type="ECO:0000313" key="8">
    <source>
        <dbReference type="Proteomes" id="UP000186922"/>
    </source>
</evidence>
<feature type="chain" id="PRO_5008898718" description="BPTI/Kunitz inhibitor domain-containing protein" evidence="5">
    <location>
        <begin position="28"/>
        <end position="889"/>
    </location>
</feature>
<dbReference type="FunFam" id="4.10.410.10:FF:000004">
    <property type="entry name" value="Tissue factor pathway inhibitor"/>
    <property type="match status" value="2"/>
</dbReference>
<gene>
    <name evidence="7" type="primary">RvY_13653-1</name>
    <name evidence="7" type="synonym">RvY_13653.1</name>
    <name evidence="7" type="ORF">RvY_13653</name>
</gene>
<feature type="region of interest" description="Disordered" evidence="4">
    <location>
        <begin position="108"/>
        <end position="127"/>
    </location>
</feature>
<dbReference type="PROSITE" id="PS50279">
    <property type="entry name" value="BPTI_KUNITZ_2"/>
    <property type="match status" value="10"/>
</dbReference>
<dbReference type="SMART" id="SM00131">
    <property type="entry name" value="KU"/>
    <property type="match status" value="10"/>
</dbReference>
<proteinExistence type="predicted"/>
<feature type="domain" description="BPTI/Kunitz inhibitor" evidence="6">
    <location>
        <begin position="729"/>
        <end position="779"/>
    </location>
</feature>
<dbReference type="GO" id="GO:0004867">
    <property type="term" value="F:serine-type endopeptidase inhibitor activity"/>
    <property type="evidence" value="ECO:0007669"/>
    <property type="project" value="UniProtKB-KW"/>
</dbReference>
<reference evidence="7 8" key="1">
    <citation type="journal article" date="2016" name="Nat. Commun.">
        <title>Extremotolerant tardigrade genome and improved radiotolerance of human cultured cells by tardigrade-unique protein.</title>
        <authorList>
            <person name="Hashimoto T."/>
            <person name="Horikawa D.D."/>
            <person name="Saito Y."/>
            <person name="Kuwahara H."/>
            <person name="Kozuka-Hata H."/>
            <person name="Shin-I T."/>
            <person name="Minakuchi Y."/>
            <person name="Ohishi K."/>
            <person name="Motoyama A."/>
            <person name="Aizu T."/>
            <person name="Enomoto A."/>
            <person name="Kondo K."/>
            <person name="Tanaka S."/>
            <person name="Hara Y."/>
            <person name="Koshikawa S."/>
            <person name="Sagara H."/>
            <person name="Miura T."/>
            <person name="Yokobori S."/>
            <person name="Miyagawa K."/>
            <person name="Suzuki Y."/>
            <person name="Kubo T."/>
            <person name="Oyama M."/>
            <person name="Kohara Y."/>
            <person name="Fujiyama A."/>
            <person name="Arakawa K."/>
            <person name="Katayama T."/>
            <person name="Toyoda A."/>
            <person name="Kunieda T."/>
        </authorList>
    </citation>
    <scope>NUCLEOTIDE SEQUENCE [LARGE SCALE GENOMIC DNA]</scope>
    <source>
        <strain evidence="7 8">YOKOZUNA-1</strain>
    </source>
</reference>
<name>A0A1D1VQF8_RAMVA</name>
<feature type="domain" description="BPTI/Kunitz inhibitor" evidence="6">
    <location>
        <begin position="493"/>
        <end position="541"/>
    </location>
</feature>
<organism evidence="7 8">
    <name type="scientific">Ramazzottius varieornatus</name>
    <name type="common">Water bear</name>
    <name type="synonym">Tardigrade</name>
    <dbReference type="NCBI Taxonomy" id="947166"/>
    <lineage>
        <taxon>Eukaryota</taxon>
        <taxon>Metazoa</taxon>
        <taxon>Ecdysozoa</taxon>
        <taxon>Tardigrada</taxon>
        <taxon>Eutardigrada</taxon>
        <taxon>Parachela</taxon>
        <taxon>Hypsibioidea</taxon>
        <taxon>Ramazzottiidae</taxon>
        <taxon>Ramazzottius</taxon>
    </lineage>
</organism>
<keyword evidence="3" id="KW-1015">Disulfide bond</keyword>
<dbReference type="Proteomes" id="UP000186922">
    <property type="component" value="Unassembled WGS sequence"/>
</dbReference>
<dbReference type="InterPro" id="IPR050098">
    <property type="entry name" value="TFPI/VKTCI-like"/>
</dbReference>
<dbReference type="PRINTS" id="PR00759">
    <property type="entry name" value="BASICPTASE"/>
</dbReference>
<feature type="compositionally biased region" description="Polar residues" evidence="4">
    <location>
        <begin position="281"/>
        <end position="291"/>
    </location>
</feature>
<dbReference type="Pfam" id="PF00014">
    <property type="entry name" value="Kunitz_BPTI"/>
    <property type="match status" value="10"/>
</dbReference>
<dbReference type="FunFam" id="4.10.410.10:FF:000020">
    <property type="entry name" value="Collagen, type VI, alpha 3"/>
    <property type="match status" value="3"/>
</dbReference>
<dbReference type="Gene3D" id="4.10.410.10">
    <property type="entry name" value="Pancreatic trypsin inhibitor Kunitz domain"/>
    <property type="match status" value="10"/>
</dbReference>
<dbReference type="AlphaFoldDB" id="A0A1D1VQF8"/>
<feature type="domain" description="BPTI/Kunitz inhibitor" evidence="6">
    <location>
        <begin position="579"/>
        <end position="629"/>
    </location>
</feature>
<dbReference type="PANTHER" id="PTHR10083">
    <property type="entry name" value="KUNITZ-TYPE PROTEASE INHIBITOR-RELATED"/>
    <property type="match status" value="1"/>
</dbReference>
<protein>
    <recommendedName>
        <fullName evidence="6">BPTI/Kunitz inhibitor domain-containing protein</fullName>
    </recommendedName>
</protein>
<evidence type="ECO:0000256" key="5">
    <source>
        <dbReference type="SAM" id="SignalP"/>
    </source>
</evidence>
<feature type="region of interest" description="Disordered" evidence="4">
    <location>
        <begin position="272"/>
        <end position="291"/>
    </location>
</feature>
<accession>A0A1D1VQF8</accession>
<feature type="region of interest" description="Disordered" evidence="4">
    <location>
        <begin position="548"/>
        <end position="567"/>
    </location>
</feature>
<dbReference type="InterPro" id="IPR036880">
    <property type="entry name" value="Kunitz_BPTI_sf"/>
</dbReference>
<keyword evidence="1" id="KW-0646">Protease inhibitor</keyword>
<dbReference type="CDD" id="cd00109">
    <property type="entry name" value="Kunitz-type"/>
    <property type="match status" value="10"/>
</dbReference>
<evidence type="ECO:0000256" key="4">
    <source>
        <dbReference type="SAM" id="MobiDB-lite"/>
    </source>
</evidence>
<dbReference type="PROSITE" id="PS00280">
    <property type="entry name" value="BPTI_KUNITZ_1"/>
    <property type="match status" value="8"/>
</dbReference>
<evidence type="ECO:0000259" key="6">
    <source>
        <dbReference type="PROSITE" id="PS50279"/>
    </source>
</evidence>
<feature type="domain" description="BPTI/Kunitz inhibitor" evidence="6">
    <location>
        <begin position="214"/>
        <end position="264"/>
    </location>
</feature>
<feature type="signal peptide" evidence="5">
    <location>
        <begin position="1"/>
        <end position="27"/>
    </location>
</feature>